<evidence type="ECO:0000313" key="2">
    <source>
        <dbReference type="EMBL" id="MFC0048897.1"/>
    </source>
</evidence>
<name>A0ABV6BDM5_9GAMM</name>
<keyword evidence="1" id="KW-0175">Coiled coil</keyword>
<gene>
    <name evidence="2" type="ORF">ACFFJP_11440</name>
</gene>
<dbReference type="Pfam" id="PF20567">
    <property type="entry name" value="DUF6776"/>
    <property type="match status" value="1"/>
</dbReference>
<dbReference type="EMBL" id="JBHLXP010000003">
    <property type="protein sequence ID" value="MFC0048897.1"/>
    <property type="molecule type" value="Genomic_DNA"/>
</dbReference>
<proteinExistence type="predicted"/>
<dbReference type="Proteomes" id="UP001589813">
    <property type="component" value="Unassembled WGS sequence"/>
</dbReference>
<keyword evidence="3" id="KW-1185">Reference proteome</keyword>
<dbReference type="InterPro" id="IPR046703">
    <property type="entry name" value="DUF6776"/>
</dbReference>
<feature type="coiled-coil region" evidence="1">
    <location>
        <begin position="84"/>
        <end position="111"/>
    </location>
</feature>
<organism evidence="2 3">
    <name type="scientific">Rheinheimera tilapiae</name>
    <dbReference type="NCBI Taxonomy" id="875043"/>
    <lineage>
        <taxon>Bacteria</taxon>
        <taxon>Pseudomonadati</taxon>
        <taxon>Pseudomonadota</taxon>
        <taxon>Gammaproteobacteria</taxon>
        <taxon>Chromatiales</taxon>
        <taxon>Chromatiaceae</taxon>
        <taxon>Rheinheimera</taxon>
    </lineage>
</organism>
<evidence type="ECO:0000313" key="3">
    <source>
        <dbReference type="Proteomes" id="UP001589813"/>
    </source>
</evidence>
<protein>
    <submittedName>
        <fullName evidence="2">DUF6776 family protein</fullName>
    </submittedName>
</protein>
<accession>A0ABV6BDM5</accession>
<comment type="caution">
    <text evidence="2">The sequence shown here is derived from an EMBL/GenBank/DDBJ whole genome shotgun (WGS) entry which is preliminary data.</text>
</comment>
<evidence type="ECO:0000256" key="1">
    <source>
        <dbReference type="SAM" id="Coils"/>
    </source>
</evidence>
<dbReference type="RefSeq" id="WP_377243783.1">
    <property type="nucleotide sequence ID" value="NZ_JBHLXP010000003.1"/>
</dbReference>
<sequence>MKLRFNQVAVLWLRQHWWLVPAILLALLLGWGFGNWHLLQTQAQQSLALQQQGLQLQQVDAARADALRQRDFLSTELAVERNTNLLLQQDIKDHQQKLFDLKKELAVYQKIVAPVPESGTLVIDSFRLQQGSAVGRYQFSLLLIEQNKQKKQSRAQIEIKLKGKRKKKAVEVDVLKLAGFNTKAKRLLIKNFRAVEGDFVLPAGFTAEKLEIRLSSNSGQGGTTVLLKKELAWDGQSEILD</sequence>
<reference evidence="2 3" key="1">
    <citation type="submission" date="2024-09" db="EMBL/GenBank/DDBJ databases">
        <authorList>
            <person name="Sun Q."/>
            <person name="Mori K."/>
        </authorList>
    </citation>
    <scope>NUCLEOTIDE SEQUENCE [LARGE SCALE GENOMIC DNA]</scope>
    <source>
        <strain evidence="2 3">KCTC 23315</strain>
    </source>
</reference>